<sequence length="652" mass="78511">MIGNKELLNKLELGLWNPRFEIINEFNFDYIKRSKSANFRYNLDQEMSEIANLIYENKESFIELFNSINIKWLPNSDFIEVIQKDEDKFIVIEGNRRVAVLKIIANYDEYAQNIDKLFWKVSEEKSKKIKVLKDFLDQIEPNKPFTDFELLESQIKVHKSNEEISNSLFKKHGIILAGYQKWNELLLYLDIYYLFVNESIYDKQDLEAKKELVLARFNMSVNSLYNLYLNACWFIQLANNNFSDYVIEQEFVEHFLELRHEDLNKHKTLELLKKTAIKVRKDFDYKSNIDVKFNEAKREFYNASNYKGYPIEKIQRFVYKVYLDKQDNQNPDKKAIFCAIFNDPDFRMKTYEFIKHFWDFPLSKLLDIKRNVKNDNVKKVVDYRMSELEIAEKISKFLKTKFKKYKPIENLLNQIIHNTQIDESKFFLNAVVSAIRTISEYFIKLALLQTILKNKDKSKDEYIQEQLNSIFKICLERPRSNIKDKQEEINEYRSDFTILNKNDEKLFFLSFFNIPLDETNREQLGLDKEVIMSENRKKLFYNVPNEKVFSHLTDIEIYKDELTKLFQSSDICHDFVDFYMDSRSLLSYFVHNIYSLEFASQLEIIKDKIKRSLEQFQNFFKIIDHINYEYFDKVTKEMLEAFPVKEKEAFIY</sequence>
<gene>
    <name evidence="1" type="ORF">GOQ20_03785</name>
</gene>
<dbReference type="AlphaFoldDB" id="A0A6H0V6B0"/>
<name>A0A6H0V6B0_9BACT</name>
<proteinExistence type="predicted"/>
<reference evidence="1 2" key="1">
    <citation type="submission" date="2019-12" db="EMBL/GenBank/DDBJ databases">
        <title>Sequencing and analysis of the whole genome of Mycoplasma gallinaceum strain Peacock20181011.</title>
        <authorList>
            <person name="Liu X."/>
            <person name="Qin Z."/>
            <person name="Xu H."/>
        </authorList>
    </citation>
    <scope>NUCLEOTIDE SEQUENCE [LARGE SCALE GENOMIC DNA]</scope>
    <source>
        <strain evidence="1 2">Peacock20181011</strain>
    </source>
</reference>
<dbReference type="Proteomes" id="UP000503310">
    <property type="component" value="Chromosome"/>
</dbReference>
<evidence type="ECO:0000313" key="1">
    <source>
        <dbReference type="EMBL" id="QIW62513.1"/>
    </source>
</evidence>
<dbReference type="EMBL" id="CP047225">
    <property type="protein sequence ID" value="QIW62513.1"/>
    <property type="molecule type" value="Genomic_DNA"/>
</dbReference>
<evidence type="ECO:0008006" key="3">
    <source>
        <dbReference type="Google" id="ProtNLM"/>
    </source>
</evidence>
<dbReference type="RefSeq" id="WP_167845467.1">
    <property type="nucleotide sequence ID" value="NZ_CP047225.1"/>
</dbReference>
<protein>
    <recommendedName>
        <fullName evidence="3">DUF262 domain-containing protein</fullName>
    </recommendedName>
</protein>
<organism evidence="1 2">
    <name type="scientific">Mycoplasmopsis gallinacea</name>
    <dbReference type="NCBI Taxonomy" id="29556"/>
    <lineage>
        <taxon>Bacteria</taxon>
        <taxon>Bacillati</taxon>
        <taxon>Mycoplasmatota</taxon>
        <taxon>Mycoplasmoidales</taxon>
        <taxon>Metamycoplasmataceae</taxon>
        <taxon>Mycoplasmopsis</taxon>
    </lineage>
</organism>
<evidence type="ECO:0000313" key="2">
    <source>
        <dbReference type="Proteomes" id="UP000503310"/>
    </source>
</evidence>
<accession>A0A6H0V6B0</accession>